<evidence type="ECO:0000313" key="2">
    <source>
        <dbReference type="Proteomes" id="UP001500620"/>
    </source>
</evidence>
<protein>
    <recommendedName>
        <fullName evidence="3">SprT-like domain-containing protein</fullName>
    </recommendedName>
</protein>
<dbReference type="RefSeq" id="WP_345136669.1">
    <property type="nucleotide sequence ID" value="NZ_BAABAT010000037.1"/>
</dbReference>
<reference evidence="2" key="1">
    <citation type="journal article" date="2019" name="Int. J. Syst. Evol. Microbiol.">
        <title>The Global Catalogue of Microorganisms (GCM) 10K type strain sequencing project: providing services to taxonomists for standard genome sequencing and annotation.</title>
        <authorList>
            <consortium name="The Broad Institute Genomics Platform"/>
            <consortium name="The Broad Institute Genome Sequencing Center for Infectious Disease"/>
            <person name="Wu L."/>
            <person name="Ma J."/>
        </authorList>
    </citation>
    <scope>NUCLEOTIDE SEQUENCE [LARGE SCALE GENOMIC DNA]</scope>
    <source>
        <strain evidence="2">JCM 17441</strain>
    </source>
</reference>
<name>A0ABP8DN64_9ACTN</name>
<proteinExistence type="predicted"/>
<evidence type="ECO:0000313" key="1">
    <source>
        <dbReference type="EMBL" id="GAA4259770.1"/>
    </source>
</evidence>
<organism evidence="1 2">
    <name type="scientific">Dactylosporangium darangshiense</name>
    <dbReference type="NCBI Taxonomy" id="579108"/>
    <lineage>
        <taxon>Bacteria</taxon>
        <taxon>Bacillati</taxon>
        <taxon>Actinomycetota</taxon>
        <taxon>Actinomycetes</taxon>
        <taxon>Micromonosporales</taxon>
        <taxon>Micromonosporaceae</taxon>
        <taxon>Dactylosporangium</taxon>
    </lineage>
</organism>
<accession>A0ABP8DN64</accession>
<comment type="caution">
    <text evidence="1">The sequence shown here is derived from an EMBL/GenBank/DDBJ whole genome shotgun (WGS) entry which is preliminary data.</text>
</comment>
<keyword evidence="2" id="KW-1185">Reference proteome</keyword>
<sequence length="185" mass="21289">MVEQVTTTVASWAAKIGKYLKALLASLRRLMPVLRRLGDLIRELRTLLHELRDGEHVADDALHRASPKRGAGPVQPYNMDSVRKIAETYGIDISELTIEFADVKCRGRQGNTFPNGNTRLFVPAFRSEEDLARTLVHELYHLHDIKAGKPFPRTEAELDLWEDRAYAHEQEWWDNQPIRPEPRGR</sequence>
<dbReference type="EMBL" id="BAABAT010000037">
    <property type="protein sequence ID" value="GAA4259770.1"/>
    <property type="molecule type" value="Genomic_DNA"/>
</dbReference>
<gene>
    <name evidence="1" type="ORF">GCM10022255_085720</name>
</gene>
<dbReference type="Proteomes" id="UP001500620">
    <property type="component" value="Unassembled WGS sequence"/>
</dbReference>
<evidence type="ECO:0008006" key="3">
    <source>
        <dbReference type="Google" id="ProtNLM"/>
    </source>
</evidence>